<evidence type="ECO:0000313" key="1">
    <source>
        <dbReference type="EMBL" id="EFQ80671.1"/>
    </source>
</evidence>
<evidence type="ECO:0000313" key="2">
    <source>
        <dbReference type="Proteomes" id="UP000003020"/>
    </source>
</evidence>
<name>E2S3H8_9CORY</name>
<proteinExistence type="predicted"/>
<dbReference type="EMBL" id="ABYQ02000008">
    <property type="protein sequence ID" value="EFQ80671.1"/>
    <property type="molecule type" value="Genomic_DNA"/>
</dbReference>
<gene>
    <name evidence="1" type="ORF">HMPREF0305_11080</name>
</gene>
<evidence type="ECO:0008006" key="3">
    <source>
        <dbReference type="Google" id="ProtNLM"/>
    </source>
</evidence>
<dbReference type="eggNOG" id="ENOG5030JE4">
    <property type="taxonomic scope" value="Bacteria"/>
</dbReference>
<dbReference type="AlphaFoldDB" id="E2S3H8"/>
<accession>E2S3H8</accession>
<protein>
    <recommendedName>
        <fullName evidence="3">Tox-REase-7 domain-containing protein</fullName>
    </recommendedName>
</protein>
<comment type="caution">
    <text evidence="1">The sequence shown here is derived from an EMBL/GenBank/DDBJ whole genome shotgun (WGS) entry which is preliminary data.</text>
</comment>
<dbReference type="RefSeq" id="WP_005325301.1">
    <property type="nucleotide sequence ID" value="NZ_GL542878.1"/>
</dbReference>
<dbReference type="HOGENOM" id="CLU_389193_0_0_11"/>
<keyword evidence="2" id="KW-1185">Reference proteome</keyword>
<organism evidence="1 2">
    <name type="scientific">Corynebacterium pseudogenitalium ATCC 33035</name>
    <dbReference type="NCBI Taxonomy" id="525264"/>
    <lineage>
        <taxon>Bacteria</taxon>
        <taxon>Bacillati</taxon>
        <taxon>Actinomycetota</taxon>
        <taxon>Actinomycetes</taxon>
        <taxon>Mycobacteriales</taxon>
        <taxon>Corynebacteriaceae</taxon>
        <taxon>Corynebacterium</taxon>
    </lineage>
</organism>
<reference evidence="1 2" key="1">
    <citation type="submission" date="2010-08" db="EMBL/GenBank/DDBJ databases">
        <authorList>
            <person name="Muzny D."/>
            <person name="Qin X."/>
            <person name="Buhay C."/>
            <person name="Dugan-Rocha S."/>
            <person name="Ding Y."/>
            <person name="Chen G."/>
            <person name="Hawes A."/>
            <person name="Holder M."/>
            <person name="Jhangiani S."/>
            <person name="Johnson A."/>
            <person name="Khan Z."/>
            <person name="Li Z."/>
            <person name="Liu W."/>
            <person name="Liu X."/>
            <person name="Perez L."/>
            <person name="Shen H."/>
            <person name="Wang Q."/>
            <person name="Watt J."/>
            <person name="Xi L."/>
            <person name="Xin Y."/>
            <person name="Zhou J."/>
            <person name="Deng J."/>
            <person name="Jiang H."/>
            <person name="Liu Y."/>
            <person name="Qu J."/>
            <person name="Song X.-Z."/>
            <person name="Zhang L."/>
            <person name="Villasana D."/>
            <person name="Johnson A."/>
            <person name="Liu J."/>
            <person name="Liyanage D."/>
            <person name="Lorensuhewa L."/>
            <person name="Robinson T."/>
            <person name="Song A."/>
            <person name="Song B.-B."/>
            <person name="Dinh H."/>
            <person name="Thornton R."/>
            <person name="Coyle M."/>
            <person name="Francisco L."/>
            <person name="Jackson L."/>
            <person name="Javaid M."/>
            <person name="Korchina V."/>
            <person name="Kovar C."/>
            <person name="Mata R."/>
            <person name="Mathew T."/>
            <person name="Ngo R."/>
            <person name="Nguyen L."/>
            <person name="Nguyen N."/>
            <person name="Okwuonu G."/>
            <person name="Ongeri F."/>
            <person name="Pham C."/>
            <person name="Simmons D."/>
            <person name="Wilczek-Boney K."/>
            <person name="Hale W."/>
            <person name="Jakkamsetti A."/>
            <person name="Pham P."/>
            <person name="Ruth R."/>
            <person name="San Lucas F."/>
            <person name="Warren J."/>
            <person name="Zhang J."/>
            <person name="Zhao Z."/>
            <person name="Zhou C."/>
            <person name="Zhu D."/>
            <person name="Lee S."/>
            <person name="Bess C."/>
            <person name="Blankenburg K."/>
            <person name="Forbes L."/>
            <person name="Fu Q."/>
            <person name="Gubbala S."/>
            <person name="Hirani K."/>
            <person name="Jayaseelan J.C."/>
            <person name="Lara F."/>
            <person name="Munidasa M."/>
            <person name="Palculict T."/>
            <person name="Patil S."/>
            <person name="Pu L.-L."/>
            <person name="Saada N."/>
            <person name="Tang L."/>
            <person name="Weissenberger G."/>
            <person name="Zhu Y."/>
            <person name="Hemphill L."/>
            <person name="Shang Y."/>
            <person name="Youmans B."/>
            <person name="Ayvaz T."/>
            <person name="Ross M."/>
            <person name="Santibanez J."/>
            <person name="Aqrawi P."/>
            <person name="Gross S."/>
            <person name="Joshi V."/>
            <person name="Fowler G."/>
            <person name="Nazareth L."/>
            <person name="Reid J."/>
            <person name="Worley K."/>
            <person name="Petrosino J."/>
            <person name="Highlander S."/>
            <person name="Gibbs R."/>
        </authorList>
    </citation>
    <scope>NUCLEOTIDE SEQUENCE [LARGE SCALE GENOMIC DNA]</scope>
    <source>
        <strain evidence="1 2">ATCC 33035</strain>
    </source>
</reference>
<sequence>MVQGGAQVALQTGSQEDLLAFVKSFDSLKYQDNVTKAQFLWQADPNPEIRKAADEHIEDPPAELDTFLNETVHTMKVPELTRQAWQLRDAGGNTVKEKADAAISSGTYDDLVDFVVEGGFEKARYEDQQRQAYELARTGGPELKASAEAAVLGDRAMLNEFVSVEAFRKSGDDAERTVYNDSINALLQQGFSAAQKASENAAKAQQSYYAAYGDSVKARDYANQASQWAGKAAQSARIAQDHVRNAENSLRFALAQKERAHTAANQAEADARQAGANADAATSYALQAHQSANDAASSAATARQSANQAGYDAQRAGQAAQEAYDAAIQKQLAEEAELQEASMAGAGDNAPTSVLDAIKETIGKEALNILLDFIGVTDVINCFKGEISGCLWTALSFIPGGAIVKFGKGLKAASAIRKLLAKLPDVKKLLSVRKQQKADRLIAGLSKPGKCGIALAASRQQPTYSFAIHRPTHNKTKAHIQPAISRCGGYPRTFTVHQLDIHTLTPDELNVFMKWDRTTPLSDIKASEIMAFGYKTKETQVIAAISSLQDKVANSVIQVPVTQPHILNKIGLRNAPKPLDLHKRTVGKTSAQNQFAQMQALFAQKRGASAARLNQRDVDFVYDEKLDKKVLKTLSRGRPDVNIVDSSGRSIKTEFDRPPAPRAFHHARQLLDANPNADVWLLTLDDIDESDDLMKVITANRNAVDSYNP</sequence>
<dbReference type="Proteomes" id="UP000003020">
    <property type="component" value="Unassembled WGS sequence"/>
</dbReference>